<dbReference type="InterPro" id="IPR029069">
    <property type="entry name" value="HotDog_dom_sf"/>
</dbReference>
<dbReference type="InterPro" id="IPR051490">
    <property type="entry name" value="THEM6_lcsJ_thioesterase"/>
</dbReference>
<dbReference type="OrthoDB" id="3727779at2"/>
<keyword evidence="2" id="KW-1185">Reference proteome</keyword>
<accession>A0A7J5BP89</accession>
<reference evidence="1 2" key="1">
    <citation type="submission" date="2019-09" db="EMBL/GenBank/DDBJ databases">
        <title>Phylogeny of genus Pseudoclavibacter and closely related genus.</title>
        <authorList>
            <person name="Li Y."/>
        </authorList>
    </citation>
    <scope>NUCLEOTIDE SEQUENCE [LARGE SCALE GENOMIC DNA]</scope>
    <source>
        <strain evidence="1 2">DSM 23821</strain>
    </source>
</reference>
<protein>
    <submittedName>
        <fullName evidence="1">Thioesterase</fullName>
    </submittedName>
</protein>
<dbReference type="PANTHER" id="PTHR12475">
    <property type="match status" value="1"/>
</dbReference>
<dbReference type="SUPFAM" id="SSF54637">
    <property type="entry name" value="Thioesterase/thiol ester dehydrase-isomerase"/>
    <property type="match status" value="1"/>
</dbReference>
<dbReference type="EMBL" id="WBJZ01000018">
    <property type="protein sequence ID" value="KAB1654584.1"/>
    <property type="molecule type" value="Genomic_DNA"/>
</dbReference>
<name>A0A7J5BP89_9MICO</name>
<gene>
    <name evidence="1" type="ORF">F8O01_13565</name>
</gene>
<evidence type="ECO:0000313" key="2">
    <source>
        <dbReference type="Proteomes" id="UP000467240"/>
    </source>
</evidence>
<sequence length="182" mass="20762">MLLVWLRTLRLRAVPIGGVSRIPLRVALKDLDVMRHMNNGTYLTLQDLGRTDWMLRTGLFRRFQERGWGAVVVAQTITYRSSLHYRERFLLETRLIGADEKAVFMEQRFTVDGQIRARSFVRARFVKREGGTVTMAELREAVPEIETLDLRLPAWIEPWAAATALPPSKADAPSVWTGPGAE</sequence>
<dbReference type="PANTHER" id="PTHR12475:SF4">
    <property type="entry name" value="PROTEIN THEM6"/>
    <property type="match status" value="1"/>
</dbReference>
<dbReference type="Gene3D" id="3.10.129.10">
    <property type="entry name" value="Hotdog Thioesterase"/>
    <property type="match status" value="1"/>
</dbReference>
<dbReference type="Proteomes" id="UP000467240">
    <property type="component" value="Unassembled WGS sequence"/>
</dbReference>
<proteinExistence type="predicted"/>
<comment type="caution">
    <text evidence="1">The sequence shown here is derived from an EMBL/GenBank/DDBJ whole genome shotgun (WGS) entry which is preliminary data.</text>
</comment>
<dbReference type="CDD" id="cd00586">
    <property type="entry name" value="4HBT"/>
    <property type="match status" value="1"/>
</dbReference>
<dbReference type="AlphaFoldDB" id="A0A7J5BP89"/>
<organism evidence="1 2">
    <name type="scientific">Pseudoclavibacter chungangensis</name>
    <dbReference type="NCBI Taxonomy" id="587635"/>
    <lineage>
        <taxon>Bacteria</taxon>
        <taxon>Bacillati</taxon>
        <taxon>Actinomycetota</taxon>
        <taxon>Actinomycetes</taxon>
        <taxon>Micrococcales</taxon>
        <taxon>Microbacteriaceae</taxon>
        <taxon>Pseudoclavibacter</taxon>
    </lineage>
</organism>
<evidence type="ECO:0000313" key="1">
    <source>
        <dbReference type="EMBL" id="KAB1654584.1"/>
    </source>
</evidence>
<dbReference type="Pfam" id="PF13279">
    <property type="entry name" value="4HBT_2"/>
    <property type="match status" value="1"/>
</dbReference>